<evidence type="ECO:0000313" key="3">
    <source>
        <dbReference type="EMBL" id="MBP1931935.1"/>
    </source>
</evidence>
<proteinExistence type="predicted"/>
<dbReference type="Gene3D" id="3.30.365.10">
    <property type="entry name" value="Aldehyde oxidase/xanthine dehydrogenase, molybdopterin binding domain"/>
    <property type="match status" value="2"/>
</dbReference>
<keyword evidence="4" id="KW-1185">Reference proteome</keyword>
<dbReference type="Pfam" id="PF02738">
    <property type="entry name" value="MoCoBD_1"/>
    <property type="match status" value="1"/>
</dbReference>
<dbReference type="SUPFAM" id="SSF56003">
    <property type="entry name" value="Molybdenum cofactor-binding domain"/>
    <property type="match status" value="1"/>
</dbReference>
<organism evidence="3 4">
    <name type="scientific">Ammoniphilus resinae</name>
    <dbReference type="NCBI Taxonomy" id="861532"/>
    <lineage>
        <taxon>Bacteria</taxon>
        <taxon>Bacillati</taxon>
        <taxon>Bacillota</taxon>
        <taxon>Bacilli</taxon>
        <taxon>Bacillales</taxon>
        <taxon>Paenibacillaceae</taxon>
        <taxon>Aneurinibacillus group</taxon>
        <taxon>Ammoniphilus</taxon>
    </lineage>
</organism>
<evidence type="ECO:0000259" key="2">
    <source>
        <dbReference type="Pfam" id="PF02738"/>
    </source>
</evidence>
<feature type="domain" description="Aldehyde oxidase/xanthine dehydrogenase first molybdopterin binding" evidence="2">
    <location>
        <begin position="17"/>
        <end position="122"/>
    </location>
</feature>
<evidence type="ECO:0000313" key="4">
    <source>
        <dbReference type="Proteomes" id="UP001519343"/>
    </source>
</evidence>
<name>A0ABS4GNT8_9BACL</name>
<gene>
    <name evidence="3" type="ORF">J2Z37_001936</name>
</gene>
<dbReference type="PANTHER" id="PTHR11908">
    <property type="entry name" value="XANTHINE DEHYDROGENASE"/>
    <property type="match status" value="1"/>
</dbReference>
<evidence type="ECO:0000256" key="1">
    <source>
        <dbReference type="ARBA" id="ARBA00022505"/>
    </source>
</evidence>
<keyword evidence="1" id="KW-0500">Molybdenum</keyword>
<dbReference type="InterPro" id="IPR037165">
    <property type="entry name" value="AldOxase/xan_DH_Mopterin-bd_sf"/>
</dbReference>
<protein>
    <submittedName>
        <fullName evidence="3">CO/xanthine dehydrogenase Mo-binding subunit</fullName>
    </submittedName>
</protein>
<dbReference type="PANTHER" id="PTHR11908:SF132">
    <property type="entry name" value="ALDEHYDE OXIDASE 1-RELATED"/>
    <property type="match status" value="1"/>
</dbReference>
<dbReference type="EMBL" id="JAGGKT010000004">
    <property type="protein sequence ID" value="MBP1931935.1"/>
    <property type="molecule type" value="Genomic_DNA"/>
</dbReference>
<dbReference type="RefSeq" id="WP_342453806.1">
    <property type="nucleotide sequence ID" value="NZ_JAGGKT010000004.1"/>
</dbReference>
<accession>A0ABS4GNT8</accession>
<sequence>MVLSLEEAIKQKDQTGVFAHHEFGESLDVIRSIETNAHQVIEEEYETGYQEHVYLEPQGMLGIYKEDEILVVGSMQCLYYVKDALITALACADDGVRVIQSATGRGFGGKEDFPSMMACHVADTVQHNAVIEK</sequence>
<dbReference type="InterPro" id="IPR016208">
    <property type="entry name" value="Ald_Oxase/xanthine_DH-like"/>
</dbReference>
<comment type="caution">
    <text evidence="3">The sequence shown here is derived from an EMBL/GenBank/DDBJ whole genome shotgun (WGS) entry which is preliminary data.</text>
</comment>
<dbReference type="Proteomes" id="UP001519343">
    <property type="component" value="Unassembled WGS sequence"/>
</dbReference>
<dbReference type="InterPro" id="IPR008274">
    <property type="entry name" value="AldOxase/xan_DH_MoCoBD1"/>
</dbReference>
<reference evidence="3 4" key="1">
    <citation type="submission" date="2021-03" db="EMBL/GenBank/DDBJ databases">
        <title>Genomic Encyclopedia of Type Strains, Phase IV (KMG-IV): sequencing the most valuable type-strain genomes for metagenomic binning, comparative biology and taxonomic classification.</title>
        <authorList>
            <person name="Goeker M."/>
        </authorList>
    </citation>
    <scope>NUCLEOTIDE SEQUENCE [LARGE SCALE GENOMIC DNA]</scope>
    <source>
        <strain evidence="3 4">DSM 24738</strain>
    </source>
</reference>